<evidence type="ECO:0000256" key="24">
    <source>
        <dbReference type="SAM" id="MobiDB-lite"/>
    </source>
</evidence>
<dbReference type="GO" id="GO:0002250">
    <property type="term" value="P:adaptive immune response"/>
    <property type="evidence" value="ECO:0007669"/>
    <property type="project" value="UniProtKB-KW"/>
</dbReference>
<feature type="chain" id="PRO_5025570098" description="Calcium/calmodulin-dependent protein kinase type IV" evidence="25">
    <location>
        <begin position="32"/>
        <end position="543"/>
    </location>
</feature>
<keyword evidence="25" id="KW-0732">Signal</keyword>
<evidence type="ECO:0000256" key="25">
    <source>
        <dbReference type="SAM" id="SignalP"/>
    </source>
</evidence>
<comment type="similarity">
    <text evidence="3">Belongs to the protein kinase superfamily. CAMK Ser/Thr protein kinase family. CaMK subfamily.</text>
</comment>
<sequence length="543" mass="59475">WWRVGGVLAGRSMSCWLAVACVCVCVDVVFPSRGATSVVYRCEEKETQKAFALKVLKKTIDRKIVRTEIGVLLRLSHPNIIQLKEIFETDTDIALVLELVTGGELFDRIVERGYYSERDAAHVIKQILEAVAYLHENGVVHRDLKPENLLYADLSLDAPLKIADFGLSKIIDDQVTMKTVCGTPGYCAPEILRGNAYGPEVDMWSVGVILYILLCGFEPFFDPRGDQYMYSRILNCDYEFVSPWWDEVSLNAKDLVSKLIVLDPRQRLNVREALDHPWVLGKAARFSHMDTAQRKLQEFNARRKLKVRLAARSGSGSGPRTRIQLSDSEPLIARQEKLPPPVVGIKQPPESQVVGASPDWVTHRLCVVCLCQQAAMKAVVATSRMHEGSKRRTDSCEIPGSGNSRQSSIQQDPTPEPVGSAPSAKETTPEDEQVHQKDGSNSKDQSPADSSPPQGPKPTSSKVPAAGPGATRPPLRAEGLPHASIVPKTTQTQTHLPEKSFSVVDPSSKIETMSLLARPPSPDGLSNGLVPGSEGGSKTAHGQ</sequence>
<dbReference type="FunFam" id="1.10.510.10:FF:000255">
    <property type="entry name" value="Calcium/calmodulin-dependent protein kinase type IV"/>
    <property type="match status" value="1"/>
</dbReference>
<dbReference type="GO" id="GO:0005654">
    <property type="term" value="C:nucleoplasm"/>
    <property type="evidence" value="ECO:0007669"/>
    <property type="project" value="UniProtKB-ARBA"/>
</dbReference>
<evidence type="ECO:0000256" key="23">
    <source>
        <dbReference type="ARBA" id="ARBA00083884"/>
    </source>
</evidence>
<evidence type="ECO:0000256" key="19">
    <source>
        <dbReference type="ARBA" id="ARBA00047307"/>
    </source>
</evidence>
<accession>A0A674MKX4</accession>
<evidence type="ECO:0000256" key="16">
    <source>
        <dbReference type="ARBA" id="ARBA00023180"/>
    </source>
</evidence>
<keyword evidence="18" id="KW-0539">Nucleus</keyword>
<keyword evidence="13" id="KW-0391">Immunity</keyword>
<keyword evidence="14" id="KW-0112">Calmodulin-binding</keyword>
<keyword evidence="17" id="KW-0395">Inflammatory response</keyword>
<evidence type="ECO:0000256" key="3">
    <source>
        <dbReference type="ARBA" id="ARBA00005354"/>
    </source>
</evidence>
<keyword evidence="12" id="KW-0067">ATP-binding</keyword>
<evidence type="ECO:0000256" key="14">
    <source>
        <dbReference type="ARBA" id="ARBA00022860"/>
    </source>
</evidence>
<evidence type="ECO:0000256" key="8">
    <source>
        <dbReference type="ARBA" id="ARBA00022679"/>
    </source>
</evidence>
<feature type="compositionally biased region" description="Basic and acidic residues" evidence="24">
    <location>
        <begin position="432"/>
        <end position="441"/>
    </location>
</feature>
<comment type="catalytic activity">
    <reaction evidence="19">
        <text>L-threonyl-[protein] + ATP = O-phospho-L-threonyl-[protein] + ADP + H(+)</text>
        <dbReference type="Rhea" id="RHEA:46608"/>
        <dbReference type="Rhea" id="RHEA-COMP:11060"/>
        <dbReference type="Rhea" id="RHEA-COMP:11605"/>
        <dbReference type="ChEBI" id="CHEBI:15378"/>
        <dbReference type="ChEBI" id="CHEBI:30013"/>
        <dbReference type="ChEBI" id="CHEBI:30616"/>
        <dbReference type="ChEBI" id="CHEBI:61977"/>
        <dbReference type="ChEBI" id="CHEBI:456216"/>
        <dbReference type="EC" id="2.7.11.17"/>
    </reaction>
</comment>
<comment type="subcellular location">
    <subcellularLocation>
        <location evidence="2">Cytoplasm</location>
    </subcellularLocation>
    <subcellularLocation>
        <location evidence="1">Nucleus</location>
    </subcellularLocation>
</comment>
<dbReference type="SUPFAM" id="SSF56112">
    <property type="entry name" value="Protein kinase-like (PK-like)"/>
    <property type="match status" value="1"/>
</dbReference>
<organism evidence="27 28">
    <name type="scientific">Takifugu rubripes</name>
    <name type="common">Japanese pufferfish</name>
    <name type="synonym">Fugu rubripes</name>
    <dbReference type="NCBI Taxonomy" id="31033"/>
    <lineage>
        <taxon>Eukaryota</taxon>
        <taxon>Metazoa</taxon>
        <taxon>Chordata</taxon>
        <taxon>Craniata</taxon>
        <taxon>Vertebrata</taxon>
        <taxon>Euteleostomi</taxon>
        <taxon>Actinopterygii</taxon>
        <taxon>Neopterygii</taxon>
        <taxon>Teleostei</taxon>
        <taxon>Neoteleostei</taxon>
        <taxon>Acanthomorphata</taxon>
        <taxon>Eupercaria</taxon>
        <taxon>Tetraodontiformes</taxon>
        <taxon>Tetradontoidea</taxon>
        <taxon>Tetraodontidae</taxon>
        <taxon>Takifugu</taxon>
    </lineage>
</organism>
<dbReference type="GeneTree" id="ENSGT00940000160006"/>
<dbReference type="Gene3D" id="1.10.510.10">
    <property type="entry name" value="Transferase(Phosphotransferase) domain 1"/>
    <property type="match status" value="1"/>
</dbReference>
<keyword evidence="8" id="KW-0808">Transferase</keyword>
<evidence type="ECO:0000256" key="22">
    <source>
        <dbReference type="ARBA" id="ARBA00071328"/>
    </source>
</evidence>
<keyword evidence="6" id="KW-0723">Serine/threonine-protein kinase</keyword>
<dbReference type="GO" id="GO:0005737">
    <property type="term" value="C:cytoplasm"/>
    <property type="evidence" value="ECO:0007669"/>
    <property type="project" value="UniProtKB-SubCell"/>
</dbReference>
<feature type="region of interest" description="Disordered" evidence="24">
    <location>
        <begin position="311"/>
        <end position="333"/>
    </location>
</feature>
<evidence type="ECO:0000256" key="5">
    <source>
        <dbReference type="ARBA" id="ARBA00022490"/>
    </source>
</evidence>
<evidence type="ECO:0000256" key="13">
    <source>
        <dbReference type="ARBA" id="ARBA00022859"/>
    </source>
</evidence>
<evidence type="ECO:0000256" key="2">
    <source>
        <dbReference type="ARBA" id="ARBA00004496"/>
    </source>
</evidence>
<evidence type="ECO:0000313" key="28">
    <source>
        <dbReference type="Proteomes" id="UP000005226"/>
    </source>
</evidence>
<feature type="domain" description="Protein kinase" evidence="26">
    <location>
        <begin position="25"/>
        <end position="279"/>
    </location>
</feature>
<dbReference type="Ensembl" id="ENSTRUT00000078891.1">
    <property type="protein sequence ID" value="ENSTRUP00000061625.1"/>
    <property type="gene ID" value="ENSTRUG00000009868.3"/>
</dbReference>
<dbReference type="PROSITE" id="PS00108">
    <property type="entry name" value="PROTEIN_KINASE_ST"/>
    <property type="match status" value="1"/>
</dbReference>
<evidence type="ECO:0000256" key="7">
    <source>
        <dbReference type="ARBA" id="ARBA00022553"/>
    </source>
</evidence>
<dbReference type="PANTHER" id="PTHR24347">
    <property type="entry name" value="SERINE/THREONINE-PROTEIN KINASE"/>
    <property type="match status" value="1"/>
</dbReference>
<dbReference type="AlphaFoldDB" id="A0A674MKX4"/>
<evidence type="ECO:0000313" key="27">
    <source>
        <dbReference type="Ensembl" id="ENSTRUP00000061625.1"/>
    </source>
</evidence>
<dbReference type="GO" id="GO:0006954">
    <property type="term" value="P:inflammatory response"/>
    <property type="evidence" value="ECO:0007669"/>
    <property type="project" value="UniProtKB-KW"/>
</dbReference>
<keyword evidence="16" id="KW-0325">Glycoprotein</keyword>
<keyword evidence="28" id="KW-1185">Reference proteome</keyword>
<gene>
    <name evidence="27" type="primary">si:ch73-60h1.1</name>
</gene>
<feature type="region of interest" description="Disordered" evidence="24">
    <location>
        <begin position="382"/>
        <end position="543"/>
    </location>
</feature>
<evidence type="ECO:0000256" key="18">
    <source>
        <dbReference type="ARBA" id="ARBA00023242"/>
    </source>
</evidence>
<keyword evidence="15" id="KW-1064">Adaptive immunity</keyword>
<comment type="catalytic activity">
    <reaction evidence="20">
        <text>L-seryl-[protein] + ATP = O-phospho-L-seryl-[protein] + ADP + H(+)</text>
        <dbReference type="Rhea" id="RHEA:17989"/>
        <dbReference type="Rhea" id="RHEA-COMP:9863"/>
        <dbReference type="Rhea" id="RHEA-COMP:11604"/>
        <dbReference type="ChEBI" id="CHEBI:15378"/>
        <dbReference type="ChEBI" id="CHEBI:29999"/>
        <dbReference type="ChEBI" id="CHEBI:30616"/>
        <dbReference type="ChEBI" id="CHEBI:83421"/>
        <dbReference type="ChEBI" id="CHEBI:456216"/>
        <dbReference type="EC" id="2.7.11.17"/>
    </reaction>
</comment>
<dbReference type="EC" id="2.7.11.17" evidence="4"/>
<dbReference type="InterPro" id="IPR000719">
    <property type="entry name" value="Prot_kinase_dom"/>
</dbReference>
<evidence type="ECO:0000256" key="1">
    <source>
        <dbReference type="ARBA" id="ARBA00004123"/>
    </source>
</evidence>
<evidence type="ECO:0000256" key="10">
    <source>
        <dbReference type="ARBA" id="ARBA00022777"/>
    </source>
</evidence>
<evidence type="ECO:0000256" key="20">
    <source>
        <dbReference type="ARBA" id="ARBA00047430"/>
    </source>
</evidence>
<dbReference type="SMART" id="SM00220">
    <property type="entry name" value="S_TKc"/>
    <property type="match status" value="1"/>
</dbReference>
<dbReference type="InParanoid" id="A0A674MKX4"/>
<keyword evidence="7" id="KW-0597">Phosphoprotein</keyword>
<dbReference type="Proteomes" id="UP000005226">
    <property type="component" value="Chromosome 20"/>
</dbReference>
<evidence type="ECO:0000256" key="17">
    <source>
        <dbReference type="ARBA" id="ARBA00023198"/>
    </source>
</evidence>
<dbReference type="Gene3D" id="3.30.200.20">
    <property type="entry name" value="Phosphorylase Kinase, domain 1"/>
    <property type="match status" value="1"/>
</dbReference>
<dbReference type="GO" id="GO:0005524">
    <property type="term" value="F:ATP binding"/>
    <property type="evidence" value="ECO:0007669"/>
    <property type="project" value="UniProtKB-KW"/>
</dbReference>
<feature type="compositionally biased region" description="Polar residues" evidence="24">
    <location>
        <begin position="442"/>
        <end position="462"/>
    </location>
</feature>
<reference evidence="27" key="2">
    <citation type="submission" date="2025-08" db="UniProtKB">
        <authorList>
            <consortium name="Ensembl"/>
        </authorList>
    </citation>
    <scope>IDENTIFICATION</scope>
</reference>
<evidence type="ECO:0000256" key="11">
    <source>
        <dbReference type="ARBA" id="ARBA00022837"/>
    </source>
</evidence>
<evidence type="ECO:0000256" key="9">
    <source>
        <dbReference type="ARBA" id="ARBA00022741"/>
    </source>
</evidence>
<protein>
    <recommendedName>
        <fullName evidence="22">Calcium/calmodulin-dependent protein kinase type IV</fullName>
        <ecNumber evidence="4">2.7.11.17</ecNumber>
    </recommendedName>
    <alternativeName>
        <fullName evidence="23">CaM kinase-GR</fullName>
    </alternativeName>
</protein>
<dbReference type="Pfam" id="PF00069">
    <property type="entry name" value="Pkinase"/>
    <property type="match status" value="1"/>
</dbReference>
<dbReference type="InterPro" id="IPR011009">
    <property type="entry name" value="Kinase-like_dom_sf"/>
</dbReference>
<keyword evidence="11" id="KW-0106">Calcium</keyword>
<dbReference type="PROSITE" id="PS50011">
    <property type="entry name" value="PROTEIN_KINASE_DOM"/>
    <property type="match status" value="1"/>
</dbReference>
<dbReference type="FunFam" id="3.30.200.20:FF:000279">
    <property type="entry name" value="Calcium/calmodulin-dependent protein kinase type IV"/>
    <property type="match status" value="1"/>
</dbReference>
<proteinExistence type="inferred from homology"/>
<feature type="compositionally biased region" description="Polar residues" evidence="24">
    <location>
        <begin position="401"/>
        <end position="413"/>
    </location>
</feature>
<name>A0A674MKX4_TAKRU</name>
<comment type="subunit">
    <text evidence="21">Monomer. Interacts with protein phosphatase 2A (PPP2CA/PPP2CB); the interaction is mutually exclusive with binding to Ca(2+)/calmodulin.</text>
</comment>
<dbReference type="GO" id="GO:0004683">
    <property type="term" value="F:calcium/calmodulin-dependent protein kinase activity"/>
    <property type="evidence" value="ECO:0007669"/>
    <property type="project" value="UniProtKB-EC"/>
</dbReference>
<keyword evidence="10" id="KW-0418">Kinase</keyword>
<evidence type="ECO:0000259" key="26">
    <source>
        <dbReference type="PROSITE" id="PS50011"/>
    </source>
</evidence>
<keyword evidence="5" id="KW-0963">Cytoplasm</keyword>
<evidence type="ECO:0000256" key="12">
    <source>
        <dbReference type="ARBA" id="ARBA00022840"/>
    </source>
</evidence>
<evidence type="ECO:0000256" key="6">
    <source>
        <dbReference type="ARBA" id="ARBA00022527"/>
    </source>
</evidence>
<dbReference type="GO" id="GO:0005516">
    <property type="term" value="F:calmodulin binding"/>
    <property type="evidence" value="ECO:0007669"/>
    <property type="project" value="UniProtKB-KW"/>
</dbReference>
<evidence type="ECO:0000256" key="4">
    <source>
        <dbReference type="ARBA" id="ARBA00012434"/>
    </source>
</evidence>
<keyword evidence="9" id="KW-0547">Nucleotide-binding</keyword>
<feature type="compositionally biased region" description="Basic and acidic residues" evidence="24">
    <location>
        <begin position="384"/>
        <end position="395"/>
    </location>
</feature>
<reference evidence="27" key="3">
    <citation type="submission" date="2025-09" db="UniProtKB">
        <authorList>
            <consortium name="Ensembl"/>
        </authorList>
    </citation>
    <scope>IDENTIFICATION</scope>
</reference>
<reference evidence="27 28" key="1">
    <citation type="journal article" date="2011" name="Genome Biol. Evol.">
        <title>Integration of the genetic map and genome assembly of fugu facilitates insights into distinct features of genome evolution in teleosts and mammals.</title>
        <authorList>
            <person name="Kai W."/>
            <person name="Kikuchi K."/>
            <person name="Tohari S."/>
            <person name="Chew A.K."/>
            <person name="Tay A."/>
            <person name="Fujiwara A."/>
            <person name="Hosoya S."/>
            <person name="Suetake H."/>
            <person name="Naruse K."/>
            <person name="Brenner S."/>
            <person name="Suzuki Y."/>
            <person name="Venkatesh B."/>
        </authorList>
    </citation>
    <scope>NUCLEOTIDE SEQUENCE [LARGE SCALE GENOMIC DNA]</scope>
</reference>
<dbReference type="InterPro" id="IPR008271">
    <property type="entry name" value="Ser/Thr_kinase_AS"/>
</dbReference>
<evidence type="ECO:0000256" key="21">
    <source>
        <dbReference type="ARBA" id="ARBA00062378"/>
    </source>
</evidence>
<evidence type="ECO:0000256" key="15">
    <source>
        <dbReference type="ARBA" id="ARBA00023130"/>
    </source>
</evidence>
<feature type="signal peptide" evidence="25">
    <location>
        <begin position="1"/>
        <end position="31"/>
    </location>
</feature>